<dbReference type="PROSITE" id="PS50977">
    <property type="entry name" value="HTH_TETR_2"/>
    <property type="match status" value="1"/>
</dbReference>
<gene>
    <name evidence="5" type="ORF">ACERK3_00845</name>
</gene>
<name>A0ABV4U3E8_9BACT</name>
<keyword evidence="6" id="KW-1185">Reference proteome</keyword>
<evidence type="ECO:0000256" key="1">
    <source>
        <dbReference type="ARBA" id="ARBA00023125"/>
    </source>
</evidence>
<dbReference type="InterPro" id="IPR041474">
    <property type="entry name" value="NicS_C"/>
</dbReference>
<dbReference type="InterPro" id="IPR001647">
    <property type="entry name" value="HTH_TetR"/>
</dbReference>
<dbReference type="InterPro" id="IPR009057">
    <property type="entry name" value="Homeodomain-like_sf"/>
</dbReference>
<evidence type="ECO:0000256" key="3">
    <source>
        <dbReference type="SAM" id="MobiDB-lite"/>
    </source>
</evidence>
<sequence>MARQDIISNNARSRGRPAGNGATDRRDHILDHASRLFAEQGLEATSVQMIADAAGVDRRLVYHYFDSKDKLYLEVLASIYGELTGLAQALLPGTTNIEQFVDVLCRTFFQFCLDHRPFVQMLMWENLRGAKGLRTVPVAGQVIKGARPKLQVLLDEAVADGRCRGDLDPTQIIMSCLGMSLYPITNAASLNTILDIDTSTDAFRERWLEHMIQTIIHGLRPPSENTP</sequence>
<keyword evidence="1 2" id="KW-0238">DNA-binding</keyword>
<feature type="region of interest" description="Disordered" evidence="3">
    <location>
        <begin position="1"/>
        <end position="25"/>
    </location>
</feature>
<dbReference type="RefSeq" id="WP_425343754.1">
    <property type="nucleotide sequence ID" value="NZ_JBGUBD010000001.1"/>
</dbReference>
<dbReference type="PANTHER" id="PTHR30328:SF54">
    <property type="entry name" value="HTH-TYPE TRANSCRIPTIONAL REPRESSOR SCO4008"/>
    <property type="match status" value="1"/>
</dbReference>
<dbReference type="Pfam" id="PF00440">
    <property type="entry name" value="TetR_N"/>
    <property type="match status" value="1"/>
</dbReference>
<dbReference type="PRINTS" id="PR00455">
    <property type="entry name" value="HTHTETR"/>
</dbReference>
<feature type="DNA-binding region" description="H-T-H motif" evidence="2">
    <location>
        <begin position="46"/>
        <end position="65"/>
    </location>
</feature>
<protein>
    <submittedName>
        <fullName evidence="5">TetR/AcrR family transcriptional regulator</fullName>
    </submittedName>
</protein>
<feature type="domain" description="HTH tetR-type" evidence="4">
    <location>
        <begin position="23"/>
        <end position="83"/>
    </location>
</feature>
<dbReference type="PANTHER" id="PTHR30328">
    <property type="entry name" value="TRANSCRIPTIONAL REPRESSOR"/>
    <property type="match status" value="1"/>
</dbReference>
<dbReference type="SUPFAM" id="SSF46689">
    <property type="entry name" value="Homeodomain-like"/>
    <property type="match status" value="1"/>
</dbReference>
<organism evidence="5 6">
    <name type="scientific">Natronomicrosphaera hydrolytica</name>
    <dbReference type="NCBI Taxonomy" id="3242702"/>
    <lineage>
        <taxon>Bacteria</taxon>
        <taxon>Pseudomonadati</taxon>
        <taxon>Planctomycetota</taxon>
        <taxon>Phycisphaerae</taxon>
        <taxon>Phycisphaerales</taxon>
        <taxon>Phycisphaeraceae</taxon>
        <taxon>Natronomicrosphaera</taxon>
    </lineage>
</organism>
<dbReference type="Pfam" id="PF17938">
    <property type="entry name" value="TetR_C_29"/>
    <property type="match status" value="1"/>
</dbReference>
<dbReference type="InterPro" id="IPR036271">
    <property type="entry name" value="Tet_transcr_reg_TetR-rel_C_sf"/>
</dbReference>
<evidence type="ECO:0000256" key="2">
    <source>
        <dbReference type="PROSITE-ProRule" id="PRU00335"/>
    </source>
</evidence>
<comment type="caution">
    <text evidence="5">The sequence shown here is derived from an EMBL/GenBank/DDBJ whole genome shotgun (WGS) entry which is preliminary data.</text>
</comment>
<dbReference type="InterPro" id="IPR050109">
    <property type="entry name" value="HTH-type_TetR-like_transc_reg"/>
</dbReference>
<proteinExistence type="predicted"/>
<dbReference type="Proteomes" id="UP001575105">
    <property type="component" value="Unassembled WGS sequence"/>
</dbReference>
<dbReference type="Gene3D" id="1.10.357.10">
    <property type="entry name" value="Tetracycline Repressor, domain 2"/>
    <property type="match status" value="1"/>
</dbReference>
<evidence type="ECO:0000313" key="5">
    <source>
        <dbReference type="EMBL" id="MFA9476828.1"/>
    </source>
</evidence>
<accession>A0ABV4U3E8</accession>
<feature type="compositionally biased region" description="Polar residues" evidence="3">
    <location>
        <begin position="1"/>
        <end position="12"/>
    </location>
</feature>
<reference evidence="5 6" key="1">
    <citation type="submission" date="2024-08" db="EMBL/GenBank/DDBJ databases">
        <title>Whole-genome sequencing of halo(alkali)philic microorganisms from hypersaline lakes.</title>
        <authorList>
            <person name="Sorokin D.Y."/>
            <person name="Merkel A.Y."/>
            <person name="Messina E."/>
            <person name="Yakimov M."/>
        </authorList>
    </citation>
    <scope>NUCLEOTIDE SEQUENCE [LARGE SCALE GENOMIC DNA]</scope>
    <source>
        <strain evidence="5 6">AB-hyl4</strain>
    </source>
</reference>
<evidence type="ECO:0000259" key="4">
    <source>
        <dbReference type="PROSITE" id="PS50977"/>
    </source>
</evidence>
<dbReference type="EMBL" id="JBGUBD010000001">
    <property type="protein sequence ID" value="MFA9476828.1"/>
    <property type="molecule type" value="Genomic_DNA"/>
</dbReference>
<evidence type="ECO:0000313" key="6">
    <source>
        <dbReference type="Proteomes" id="UP001575105"/>
    </source>
</evidence>
<dbReference type="SUPFAM" id="SSF48498">
    <property type="entry name" value="Tetracyclin repressor-like, C-terminal domain"/>
    <property type="match status" value="1"/>
</dbReference>